<dbReference type="AlphaFoldDB" id="A0A561BZL7"/>
<evidence type="ECO:0000256" key="3">
    <source>
        <dbReference type="ARBA" id="ARBA00023015"/>
    </source>
</evidence>
<feature type="domain" description="ANTAR" evidence="6">
    <location>
        <begin position="182"/>
        <end position="243"/>
    </location>
</feature>
<keyword evidence="4" id="KW-0804">Transcription</keyword>
<dbReference type="SMART" id="SM01012">
    <property type="entry name" value="ANTAR"/>
    <property type="match status" value="1"/>
</dbReference>
<keyword evidence="2" id="KW-0418">Kinase</keyword>
<dbReference type="EMBL" id="VIVK01000001">
    <property type="protein sequence ID" value="TWD84122.1"/>
    <property type="molecule type" value="Genomic_DNA"/>
</dbReference>
<feature type="region of interest" description="Disordered" evidence="5">
    <location>
        <begin position="1"/>
        <end position="27"/>
    </location>
</feature>
<keyword evidence="3" id="KW-0805">Transcription regulation</keyword>
<accession>A0A561BZL7</accession>
<dbReference type="Gene3D" id="1.10.10.10">
    <property type="entry name" value="Winged helix-like DNA-binding domain superfamily/Winged helix DNA-binding domain"/>
    <property type="match status" value="1"/>
</dbReference>
<keyword evidence="8" id="KW-1185">Reference proteome</keyword>
<dbReference type="InterPro" id="IPR012074">
    <property type="entry name" value="GAF_ANTAR"/>
</dbReference>
<evidence type="ECO:0000313" key="7">
    <source>
        <dbReference type="EMBL" id="TWD84122.1"/>
    </source>
</evidence>
<dbReference type="InterPro" id="IPR011006">
    <property type="entry name" value="CheY-like_superfamily"/>
</dbReference>
<evidence type="ECO:0000256" key="1">
    <source>
        <dbReference type="ARBA" id="ARBA00022679"/>
    </source>
</evidence>
<organism evidence="7 8">
    <name type="scientific">Kribbella amoyensis</name>
    <dbReference type="NCBI Taxonomy" id="996641"/>
    <lineage>
        <taxon>Bacteria</taxon>
        <taxon>Bacillati</taxon>
        <taxon>Actinomycetota</taxon>
        <taxon>Actinomycetes</taxon>
        <taxon>Propionibacteriales</taxon>
        <taxon>Kribbellaceae</taxon>
        <taxon>Kribbella</taxon>
    </lineage>
</organism>
<dbReference type="GO" id="GO:0016301">
    <property type="term" value="F:kinase activity"/>
    <property type="evidence" value="ECO:0007669"/>
    <property type="project" value="UniProtKB-KW"/>
</dbReference>
<dbReference type="GO" id="GO:0003723">
    <property type="term" value="F:RNA binding"/>
    <property type="evidence" value="ECO:0007669"/>
    <property type="project" value="InterPro"/>
</dbReference>
<comment type="caution">
    <text evidence="7">The sequence shown here is derived from an EMBL/GenBank/DDBJ whole genome shotgun (WGS) entry which is preliminary data.</text>
</comment>
<evidence type="ECO:0000256" key="5">
    <source>
        <dbReference type="SAM" id="MobiDB-lite"/>
    </source>
</evidence>
<dbReference type="InterPro" id="IPR003018">
    <property type="entry name" value="GAF"/>
</dbReference>
<sequence>MGAQDREHGAAETRPPTADGGTTIGRDAPAVELSRLARESQDAPDLEASLRDIVTGAVELVPGVEEGAVAEVIRPDRIRERAASGYLPALVDHVMVDVGEGPCLDAVWQHKTVRVTDMSRESRWPRFAPRAAALGAASMLSFQLFVTGDSMAALTLYSSRPRAFTDESEHVGMLFAAHAAVAYAGTQELEQLRAAMETRDLIGQAMGIMMERFNLTADQAFATLARFSQDAGRELRDVATEIIGDAEAGARRHRLT</sequence>
<dbReference type="SUPFAM" id="SSF52172">
    <property type="entry name" value="CheY-like"/>
    <property type="match status" value="1"/>
</dbReference>
<dbReference type="Gene3D" id="3.30.450.40">
    <property type="match status" value="1"/>
</dbReference>
<dbReference type="SUPFAM" id="SSF55781">
    <property type="entry name" value="GAF domain-like"/>
    <property type="match status" value="1"/>
</dbReference>
<dbReference type="PROSITE" id="PS50921">
    <property type="entry name" value="ANTAR"/>
    <property type="match status" value="1"/>
</dbReference>
<protein>
    <submittedName>
        <fullName evidence="7">GAF domain-containing protein</fullName>
    </submittedName>
</protein>
<dbReference type="OrthoDB" id="3688893at2"/>
<dbReference type="InterPro" id="IPR029016">
    <property type="entry name" value="GAF-like_dom_sf"/>
</dbReference>
<feature type="compositionally biased region" description="Basic and acidic residues" evidence="5">
    <location>
        <begin position="1"/>
        <end position="11"/>
    </location>
</feature>
<evidence type="ECO:0000256" key="2">
    <source>
        <dbReference type="ARBA" id="ARBA00022777"/>
    </source>
</evidence>
<proteinExistence type="predicted"/>
<dbReference type="Proteomes" id="UP000318380">
    <property type="component" value="Unassembled WGS sequence"/>
</dbReference>
<evidence type="ECO:0000313" key="8">
    <source>
        <dbReference type="Proteomes" id="UP000318380"/>
    </source>
</evidence>
<dbReference type="PIRSF" id="PIRSF036625">
    <property type="entry name" value="GAF_ANTAR"/>
    <property type="match status" value="1"/>
</dbReference>
<dbReference type="Pfam" id="PF03861">
    <property type="entry name" value="ANTAR"/>
    <property type="match status" value="1"/>
</dbReference>
<keyword evidence="1" id="KW-0808">Transferase</keyword>
<evidence type="ECO:0000259" key="6">
    <source>
        <dbReference type="PROSITE" id="PS50921"/>
    </source>
</evidence>
<dbReference type="InterPro" id="IPR036388">
    <property type="entry name" value="WH-like_DNA-bd_sf"/>
</dbReference>
<dbReference type="InterPro" id="IPR005561">
    <property type="entry name" value="ANTAR"/>
</dbReference>
<evidence type="ECO:0000256" key="4">
    <source>
        <dbReference type="ARBA" id="ARBA00023163"/>
    </source>
</evidence>
<dbReference type="RefSeq" id="WP_145811182.1">
    <property type="nucleotide sequence ID" value="NZ_VIVK01000001.1"/>
</dbReference>
<reference evidence="7 8" key="1">
    <citation type="submission" date="2019-06" db="EMBL/GenBank/DDBJ databases">
        <title>Sequencing the genomes of 1000 actinobacteria strains.</title>
        <authorList>
            <person name="Klenk H.-P."/>
        </authorList>
    </citation>
    <scope>NUCLEOTIDE SEQUENCE [LARGE SCALE GENOMIC DNA]</scope>
    <source>
        <strain evidence="7 8">DSM 24683</strain>
    </source>
</reference>
<gene>
    <name evidence="7" type="ORF">FB561_5297</name>
</gene>
<name>A0A561BZL7_9ACTN</name>
<dbReference type="Pfam" id="PF13185">
    <property type="entry name" value="GAF_2"/>
    <property type="match status" value="1"/>
</dbReference>